<dbReference type="PIRSF" id="PIRSF012318">
    <property type="entry name" value="UCP012318"/>
    <property type="match status" value="1"/>
</dbReference>
<dbReference type="Pfam" id="PF04305">
    <property type="entry name" value="DUF455"/>
    <property type="match status" value="1"/>
</dbReference>
<sequence>RVLRTPSPHDKAAMTDEIHALWIKGAIAREYDPDVPSVDPPTRPARDERVVLVEPGRAPRLGKGGSPESRVAILHSLAHIESWAIDLSWDIVARFGAARSMPRAFFDDFVQVAADEARHFRMLAARLVELGSEYGALNAHDGLWDSAMETAGSLEARLVVEHCVHEARGLDVLPATIEKFRKNGDEPSATLLEGTIYPEEVTHCAAGVRWFRYLHERDGGERRGREGGEAGSGEEAVARAFHETVWAHFKGVLKPPFNEEARDRAGFGRAWYMPLTKRPAVAGAGA</sequence>
<gene>
    <name evidence="1" type="ORF">MICPUN_82724</name>
</gene>
<reference evidence="1 2" key="1">
    <citation type="journal article" date="2009" name="Science">
        <title>Green evolution and dynamic adaptations revealed by genomes of the marine picoeukaryotes Micromonas.</title>
        <authorList>
            <person name="Worden A.Z."/>
            <person name="Lee J.H."/>
            <person name="Mock T."/>
            <person name="Rouze P."/>
            <person name="Simmons M.P."/>
            <person name="Aerts A.L."/>
            <person name="Allen A.E."/>
            <person name="Cuvelier M.L."/>
            <person name="Derelle E."/>
            <person name="Everett M.V."/>
            <person name="Foulon E."/>
            <person name="Grimwood J."/>
            <person name="Gundlach H."/>
            <person name="Henrissat B."/>
            <person name="Napoli C."/>
            <person name="McDonald S.M."/>
            <person name="Parker M.S."/>
            <person name="Rombauts S."/>
            <person name="Salamov A."/>
            <person name="Von Dassow P."/>
            <person name="Badger J.H."/>
            <person name="Coutinho P.M."/>
            <person name="Demir E."/>
            <person name="Dubchak I."/>
            <person name="Gentemann C."/>
            <person name="Eikrem W."/>
            <person name="Gready J.E."/>
            <person name="John U."/>
            <person name="Lanier W."/>
            <person name="Lindquist E.A."/>
            <person name="Lucas S."/>
            <person name="Mayer K.F."/>
            <person name="Moreau H."/>
            <person name="Not F."/>
            <person name="Otillar R."/>
            <person name="Panaud O."/>
            <person name="Pangilinan J."/>
            <person name="Paulsen I."/>
            <person name="Piegu B."/>
            <person name="Poliakov A."/>
            <person name="Robbens S."/>
            <person name="Schmutz J."/>
            <person name="Toulza E."/>
            <person name="Wyss T."/>
            <person name="Zelensky A."/>
            <person name="Zhou K."/>
            <person name="Armbrust E.V."/>
            <person name="Bhattacharya D."/>
            <person name="Goodenough U.W."/>
            <person name="Van de Peer Y."/>
            <person name="Grigoriev I.V."/>
        </authorList>
    </citation>
    <scope>NUCLEOTIDE SEQUENCE [LARGE SCALE GENOMIC DNA]</scope>
    <source>
        <strain evidence="2">RCC299 / NOUM17</strain>
    </source>
</reference>
<dbReference type="InterPro" id="IPR011197">
    <property type="entry name" value="UCP012318"/>
</dbReference>
<dbReference type="InterPro" id="IPR009078">
    <property type="entry name" value="Ferritin-like_SF"/>
</dbReference>
<dbReference type="GeneID" id="8244313"/>
<dbReference type="AlphaFoldDB" id="C1E973"/>
<proteinExistence type="predicted"/>
<dbReference type="KEGG" id="mis:MICPUN_82724"/>
<dbReference type="PANTHER" id="PTHR42782">
    <property type="entry name" value="SI:CH73-314G15.3"/>
    <property type="match status" value="1"/>
</dbReference>
<accession>C1E973</accession>
<dbReference type="Proteomes" id="UP000002009">
    <property type="component" value="Chromosome 6"/>
</dbReference>
<name>C1E973_MICCC</name>
<dbReference type="InterPro" id="IPR012347">
    <property type="entry name" value="Ferritin-like"/>
</dbReference>
<evidence type="ECO:0000313" key="2">
    <source>
        <dbReference type="Proteomes" id="UP000002009"/>
    </source>
</evidence>
<dbReference type="RefSeq" id="XP_002503374.1">
    <property type="nucleotide sequence ID" value="XM_002503328.1"/>
</dbReference>
<dbReference type="PANTHER" id="PTHR42782:SF2">
    <property type="entry name" value="3-OXOACYL-[ACYL-CARRIER-PROTEIN] SYNTHASE-LIKE PROTEIN"/>
    <property type="match status" value="1"/>
</dbReference>
<dbReference type="SUPFAM" id="SSF47240">
    <property type="entry name" value="Ferritin-like"/>
    <property type="match status" value="1"/>
</dbReference>
<dbReference type="FunCoup" id="C1E973">
    <property type="interactions" value="93"/>
</dbReference>
<protein>
    <submittedName>
        <fullName evidence="1">Uncharacterized protein</fullName>
    </submittedName>
</protein>
<dbReference type="OMA" id="WRFAGMP"/>
<organism evidence="1 2">
    <name type="scientific">Micromonas commoda (strain RCC299 / NOUM17 / CCMP2709)</name>
    <name type="common">Picoplanktonic green alga</name>
    <dbReference type="NCBI Taxonomy" id="296587"/>
    <lineage>
        <taxon>Eukaryota</taxon>
        <taxon>Viridiplantae</taxon>
        <taxon>Chlorophyta</taxon>
        <taxon>Mamiellophyceae</taxon>
        <taxon>Mamiellales</taxon>
        <taxon>Mamiellaceae</taxon>
        <taxon>Micromonas</taxon>
    </lineage>
</organism>
<dbReference type="CDD" id="cd00657">
    <property type="entry name" value="Ferritin_like"/>
    <property type="match status" value="1"/>
</dbReference>
<dbReference type="EMBL" id="CP001327">
    <property type="protein sequence ID" value="ACO64632.1"/>
    <property type="molecule type" value="Genomic_DNA"/>
</dbReference>
<keyword evidence="2" id="KW-1185">Reference proteome</keyword>
<evidence type="ECO:0000313" key="1">
    <source>
        <dbReference type="EMBL" id="ACO64632.1"/>
    </source>
</evidence>
<dbReference type="InterPro" id="IPR007402">
    <property type="entry name" value="DUF455"/>
</dbReference>
<dbReference type="InParanoid" id="C1E973"/>
<dbReference type="Gene3D" id="1.20.1260.10">
    <property type="match status" value="1"/>
</dbReference>
<dbReference type="OrthoDB" id="426882at2759"/>
<dbReference type="eggNOG" id="ENOG502QTFW">
    <property type="taxonomic scope" value="Eukaryota"/>
</dbReference>
<feature type="non-terminal residue" evidence="1">
    <location>
        <position position="1"/>
    </location>
</feature>